<dbReference type="PANTHER" id="PTHR24421:SF61">
    <property type="entry name" value="OXYGEN SENSOR HISTIDINE KINASE NREB"/>
    <property type="match status" value="1"/>
</dbReference>
<evidence type="ECO:0000256" key="2">
    <source>
        <dbReference type="ARBA" id="ARBA00022777"/>
    </source>
</evidence>
<dbReference type="InterPro" id="IPR050482">
    <property type="entry name" value="Sensor_HK_TwoCompSys"/>
</dbReference>
<dbReference type="Gene3D" id="1.20.5.1930">
    <property type="match status" value="1"/>
</dbReference>
<name>A0ABY5DQL1_9ACTN</name>
<dbReference type="InterPro" id="IPR036890">
    <property type="entry name" value="HATPase_C_sf"/>
</dbReference>
<dbReference type="SUPFAM" id="SSF55874">
    <property type="entry name" value="ATPase domain of HSP90 chaperone/DNA topoisomerase II/histidine kinase"/>
    <property type="match status" value="1"/>
</dbReference>
<keyword evidence="2" id="KW-0418">Kinase</keyword>
<dbReference type="Gene3D" id="3.30.565.10">
    <property type="entry name" value="Histidine kinase-like ATPase, C-terminal domain"/>
    <property type="match status" value="1"/>
</dbReference>
<dbReference type="Gene3D" id="3.30.450.40">
    <property type="match status" value="1"/>
</dbReference>
<dbReference type="RefSeq" id="WP_254570248.1">
    <property type="nucleotide sequence ID" value="NZ_CP098502.1"/>
</dbReference>
<evidence type="ECO:0000313" key="5">
    <source>
        <dbReference type="EMBL" id="UTI63523.1"/>
    </source>
</evidence>
<dbReference type="Proteomes" id="UP001056035">
    <property type="component" value="Chromosome"/>
</dbReference>
<feature type="domain" description="GAF" evidence="4">
    <location>
        <begin position="30"/>
        <end position="177"/>
    </location>
</feature>
<evidence type="ECO:0000259" key="4">
    <source>
        <dbReference type="SMART" id="SM00065"/>
    </source>
</evidence>
<accession>A0ABY5DQL1</accession>
<dbReference type="EMBL" id="CP098502">
    <property type="protein sequence ID" value="UTI63523.1"/>
    <property type="molecule type" value="Genomic_DNA"/>
</dbReference>
<evidence type="ECO:0000313" key="6">
    <source>
        <dbReference type="Proteomes" id="UP001056035"/>
    </source>
</evidence>
<keyword evidence="6" id="KW-1185">Reference proteome</keyword>
<sequence length="381" mass="41172">MTDRPVAQAPHIDAIEIVVELLSQVESGDQPGAFYDRLCEAICRVTSMDRAVLFRYDAPIRRVTAAGVHGLDITQFDDFPFNPDTTPIARQALVEDRVIEVPQEASSLLPERYKGLVDDTMLVCTPMSASGRWVGVVLSDRPRSAGPLGEAELHLLWTLGKVAALAAIARVATAQVERSRQLEQRIDLAREIHDGVVQRLFGVSLVLSSDQALDVETQRRCAEEVQVALADLRTAVQRPLGRPSRESPASVRQELGALRAAAAVEPNGPAFVVTDPSAVMDRLPPATAAVARSVLLEAVRNARKHARPQTLEVTLTEHDDAIVLEVANDGVAPEDGARPGAIVGMGLRLAAFEALQVGGVVEFGRREGGRWVVRLVVPRDA</sequence>
<evidence type="ECO:0000256" key="1">
    <source>
        <dbReference type="ARBA" id="ARBA00022679"/>
    </source>
</evidence>
<evidence type="ECO:0000256" key="3">
    <source>
        <dbReference type="ARBA" id="ARBA00023012"/>
    </source>
</evidence>
<dbReference type="InterPro" id="IPR003018">
    <property type="entry name" value="GAF"/>
</dbReference>
<keyword evidence="3" id="KW-0902">Two-component regulatory system</keyword>
<dbReference type="SUPFAM" id="SSF55781">
    <property type="entry name" value="GAF domain-like"/>
    <property type="match status" value="1"/>
</dbReference>
<reference evidence="5 6" key="1">
    <citation type="submission" date="2022-06" db="EMBL/GenBank/DDBJ databases">
        <title>Paraconexibacter antarcticus.</title>
        <authorList>
            <person name="Kim C.S."/>
        </authorList>
    </citation>
    <scope>NUCLEOTIDE SEQUENCE [LARGE SCALE GENOMIC DNA]</scope>
    <source>
        <strain evidence="5 6">02-257</strain>
    </source>
</reference>
<gene>
    <name evidence="5" type="ORF">NBH00_19515</name>
</gene>
<keyword evidence="1" id="KW-0808">Transferase</keyword>
<dbReference type="PANTHER" id="PTHR24421">
    <property type="entry name" value="NITRATE/NITRITE SENSOR PROTEIN NARX-RELATED"/>
    <property type="match status" value="1"/>
</dbReference>
<dbReference type="CDD" id="cd16917">
    <property type="entry name" value="HATPase_UhpB-NarQ-NarX-like"/>
    <property type="match status" value="1"/>
</dbReference>
<protein>
    <submittedName>
        <fullName evidence="5">GAF domain-containing protein</fullName>
    </submittedName>
</protein>
<organism evidence="5 6">
    <name type="scientific">Paraconexibacter antarcticus</name>
    <dbReference type="NCBI Taxonomy" id="2949664"/>
    <lineage>
        <taxon>Bacteria</taxon>
        <taxon>Bacillati</taxon>
        <taxon>Actinomycetota</taxon>
        <taxon>Thermoleophilia</taxon>
        <taxon>Solirubrobacterales</taxon>
        <taxon>Paraconexibacteraceae</taxon>
        <taxon>Paraconexibacter</taxon>
    </lineage>
</organism>
<proteinExistence type="predicted"/>
<dbReference type="InterPro" id="IPR029016">
    <property type="entry name" value="GAF-like_dom_sf"/>
</dbReference>
<dbReference type="Pfam" id="PF01590">
    <property type="entry name" value="GAF"/>
    <property type="match status" value="1"/>
</dbReference>
<dbReference type="SMART" id="SM00065">
    <property type="entry name" value="GAF"/>
    <property type="match status" value="1"/>
</dbReference>